<feature type="domain" description="C2H2-type" evidence="11">
    <location>
        <begin position="202"/>
        <end position="229"/>
    </location>
</feature>
<evidence type="ECO:0000256" key="1">
    <source>
        <dbReference type="ARBA" id="ARBA00004123"/>
    </source>
</evidence>
<feature type="compositionally biased region" description="Basic and acidic residues" evidence="10">
    <location>
        <begin position="234"/>
        <end position="244"/>
    </location>
</feature>
<evidence type="ECO:0000256" key="5">
    <source>
        <dbReference type="ARBA" id="ARBA00022833"/>
    </source>
</evidence>
<dbReference type="AlphaFoldDB" id="A0A2Z7B2A2"/>
<evidence type="ECO:0000256" key="8">
    <source>
        <dbReference type="ARBA" id="ARBA00023242"/>
    </source>
</evidence>
<evidence type="ECO:0000313" key="12">
    <source>
        <dbReference type="EMBL" id="KZV28461.1"/>
    </source>
</evidence>
<evidence type="ECO:0000256" key="6">
    <source>
        <dbReference type="ARBA" id="ARBA00023015"/>
    </source>
</evidence>
<dbReference type="SUPFAM" id="SSF57667">
    <property type="entry name" value="beta-beta-alpha zinc fingers"/>
    <property type="match status" value="1"/>
</dbReference>
<dbReference type="Pfam" id="PF13912">
    <property type="entry name" value="zf-C2H2_6"/>
    <property type="match status" value="2"/>
</dbReference>
<feature type="region of interest" description="Disordered" evidence="10">
    <location>
        <begin position="1"/>
        <end position="62"/>
    </location>
</feature>
<comment type="subcellular location">
    <subcellularLocation>
        <location evidence="1">Nucleus</location>
    </subcellularLocation>
</comment>
<reference evidence="12 13" key="1">
    <citation type="journal article" date="2015" name="Proc. Natl. Acad. Sci. U.S.A.">
        <title>The resurrection genome of Boea hygrometrica: A blueprint for survival of dehydration.</title>
        <authorList>
            <person name="Xiao L."/>
            <person name="Yang G."/>
            <person name="Zhang L."/>
            <person name="Yang X."/>
            <person name="Zhao S."/>
            <person name="Ji Z."/>
            <person name="Zhou Q."/>
            <person name="Hu M."/>
            <person name="Wang Y."/>
            <person name="Chen M."/>
            <person name="Xu Y."/>
            <person name="Jin H."/>
            <person name="Xiao X."/>
            <person name="Hu G."/>
            <person name="Bao F."/>
            <person name="Hu Y."/>
            <person name="Wan P."/>
            <person name="Li L."/>
            <person name="Deng X."/>
            <person name="Kuang T."/>
            <person name="Xiang C."/>
            <person name="Zhu J.K."/>
            <person name="Oliver M.J."/>
            <person name="He Y."/>
        </authorList>
    </citation>
    <scope>NUCLEOTIDE SEQUENCE [LARGE SCALE GENOMIC DNA]</scope>
    <source>
        <strain evidence="13">cv. XS01</strain>
    </source>
</reference>
<dbReference type="Proteomes" id="UP000250235">
    <property type="component" value="Unassembled WGS sequence"/>
</dbReference>
<evidence type="ECO:0000256" key="10">
    <source>
        <dbReference type="SAM" id="MobiDB-lite"/>
    </source>
</evidence>
<dbReference type="Gene3D" id="3.30.160.60">
    <property type="entry name" value="Classic Zinc Finger"/>
    <property type="match status" value="2"/>
</dbReference>
<dbReference type="InterPro" id="IPR036236">
    <property type="entry name" value="Znf_C2H2_sf"/>
</dbReference>
<evidence type="ECO:0000313" key="13">
    <source>
        <dbReference type="Proteomes" id="UP000250235"/>
    </source>
</evidence>
<keyword evidence="4 9" id="KW-0863">Zinc-finger</keyword>
<dbReference type="OrthoDB" id="6077919at2759"/>
<feature type="region of interest" description="Disordered" evidence="10">
    <location>
        <begin position="217"/>
        <end position="244"/>
    </location>
</feature>
<dbReference type="EMBL" id="KV010132">
    <property type="protein sequence ID" value="KZV28461.1"/>
    <property type="molecule type" value="Genomic_DNA"/>
</dbReference>
<sequence>MQIQQETAMVAEDCNDAMKGKRGKRSRSSGSPLALTMATSSSSTANIGSEGGGQSTGSSVLSDISASSDHYLTLTSREFKHRQEEEEEEDMANCLILLAKGRRQVSSPRFPAAANKGTVAAGDAELYRCKTCNKSFSSFQALGGHRASHKKPMIKPLTTTVEDQNPLAEIKEERVGRTILSFKIRSRSLAMCGGTLNKSRVHQCSICGAEFASGQALGGHMRRHRPLPPSENSSHSESREEKKPGKMLLLDLNLPAPEELVYVSVSSKSRRGKSSFRKTKLPEKCALVAAIVPKIQRRQITKCSTTPCNGSEQKKLSNFLRMRREI</sequence>
<evidence type="ECO:0000256" key="7">
    <source>
        <dbReference type="ARBA" id="ARBA00023163"/>
    </source>
</evidence>
<dbReference type="GO" id="GO:0008270">
    <property type="term" value="F:zinc ion binding"/>
    <property type="evidence" value="ECO:0007669"/>
    <property type="project" value="UniProtKB-KW"/>
</dbReference>
<evidence type="ECO:0000256" key="9">
    <source>
        <dbReference type="PROSITE-ProRule" id="PRU00042"/>
    </source>
</evidence>
<evidence type="ECO:0000256" key="2">
    <source>
        <dbReference type="ARBA" id="ARBA00022723"/>
    </source>
</evidence>
<keyword evidence="3" id="KW-0677">Repeat</keyword>
<proteinExistence type="predicted"/>
<organism evidence="12 13">
    <name type="scientific">Dorcoceras hygrometricum</name>
    <dbReference type="NCBI Taxonomy" id="472368"/>
    <lineage>
        <taxon>Eukaryota</taxon>
        <taxon>Viridiplantae</taxon>
        <taxon>Streptophyta</taxon>
        <taxon>Embryophyta</taxon>
        <taxon>Tracheophyta</taxon>
        <taxon>Spermatophyta</taxon>
        <taxon>Magnoliopsida</taxon>
        <taxon>eudicotyledons</taxon>
        <taxon>Gunneridae</taxon>
        <taxon>Pentapetalae</taxon>
        <taxon>asterids</taxon>
        <taxon>lamiids</taxon>
        <taxon>Lamiales</taxon>
        <taxon>Gesneriaceae</taxon>
        <taxon>Didymocarpoideae</taxon>
        <taxon>Trichosporeae</taxon>
        <taxon>Loxocarpinae</taxon>
        <taxon>Dorcoceras</taxon>
    </lineage>
</organism>
<dbReference type="PROSITE" id="PS00028">
    <property type="entry name" value="ZINC_FINGER_C2H2_1"/>
    <property type="match status" value="2"/>
</dbReference>
<evidence type="ECO:0000259" key="11">
    <source>
        <dbReference type="PROSITE" id="PS50157"/>
    </source>
</evidence>
<dbReference type="GO" id="GO:0005634">
    <property type="term" value="C:nucleus"/>
    <property type="evidence" value="ECO:0007669"/>
    <property type="project" value="UniProtKB-SubCell"/>
</dbReference>
<evidence type="ECO:0000256" key="3">
    <source>
        <dbReference type="ARBA" id="ARBA00022737"/>
    </source>
</evidence>
<gene>
    <name evidence="12" type="ORF">F511_03264</name>
</gene>
<accession>A0A2Z7B2A2</accession>
<feature type="domain" description="C2H2-type" evidence="11">
    <location>
        <begin position="127"/>
        <end position="149"/>
    </location>
</feature>
<feature type="compositionally biased region" description="Low complexity" evidence="10">
    <location>
        <begin position="28"/>
        <end position="45"/>
    </location>
</feature>
<keyword evidence="13" id="KW-1185">Reference proteome</keyword>
<keyword evidence="6" id="KW-0805">Transcription regulation</keyword>
<dbReference type="PANTHER" id="PTHR26374:SF456">
    <property type="entry name" value="ZINC FINGER PROTEIN ZAT5-LIKE"/>
    <property type="match status" value="1"/>
</dbReference>
<keyword evidence="8" id="KW-0539">Nucleus</keyword>
<evidence type="ECO:0000256" key="4">
    <source>
        <dbReference type="ARBA" id="ARBA00022771"/>
    </source>
</evidence>
<keyword evidence="7" id="KW-0804">Transcription</keyword>
<dbReference type="PROSITE" id="PS50157">
    <property type="entry name" value="ZINC_FINGER_C2H2_2"/>
    <property type="match status" value="2"/>
</dbReference>
<dbReference type="InterPro" id="IPR013087">
    <property type="entry name" value="Znf_C2H2_type"/>
</dbReference>
<dbReference type="SMART" id="SM00355">
    <property type="entry name" value="ZnF_C2H2"/>
    <property type="match status" value="2"/>
</dbReference>
<protein>
    <submittedName>
        <fullName evidence="12">Nucleic acid binding protein</fullName>
    </submittedName>
</protein>
<keyword evidence="2" id="KW-0479">Metal-binding</keyword>
<keyword evidence="5" id="KW-0862">Zinc</keyword>
<name>A0A2Z7B2A2_9LAMI</name>
<dbReference type="PANTHER" id="PTHR26374">
    <property type="entry name" value="ZINC FINGER PROTEIN ZAT5"/>
    <property type="match status" value="1"/>
</dbReference>